<keyword evidence="3" id="KW-1185">Reference proteome</keyword>
<dbReference type="AlphaFoldDB" id="A0A931G4M3"/>
<dbReference type="Proteomes" id="UP000598146">
    <property type="component" value="Unassembled WGS sequence"/>
</dbReference>
<sequence>MALYRDPRDKRVFVPKPGGGLVLNFGHPVAWTILICTTVVPFTIVAIVTLAVIL</sequence>
<feature type="transmembrane region" description="Helical" evidence="1">
    <location>
        <begin position="29"/>
        <end position="53"/>
    </location>
</feature>
<reference evidence="2" key="1">
    <citation type="submission" date="2020-11" db="EMBL/GenBank/DDBJ databases">
        <title>Isolation and identification of active actinomycetes.</title>
        <authorList>
            <person name="Sun X."/>
        </authorList>
    </citation>
    <scope>NUCLEOTIDE SEQUENCE</scope>
    <source>
        <strain evidence="2">NEAU-A11</strain>
    </source>
</reference>
<keyword evidence="1" id="KW-1133">Transmembrane helix</keyword>
<evidence type="ECO:0000313" key="3">
    <source>
        <dbReference type="Proteomes" id="UP000598146"/>
    </source>
</evidence>
<accession>A0A931G4M3</accession>
<comment type="caution">
    <text evidence="2">The sequence shown here is derived from an EMBL/GenBank/DDBJ whole genome shotgun (WGS) entry which is preliminary data.</text>
</comment>
<dbReference type="RefSeq" id="WP_196419882.1">
    <property type="nucleotide sequence ID" value="NZ_JADQTO010000034.1"/>
</dbReference>
<keyword evidence="1" id="KW-0472">Membrane</keyword>
<organism evidence="2 3">
    <name type="scientific">Actinoplanes aureus</name>
    <dbReference type="NCBI Taxonomy" id="2792083"/>
    <lineage>
        <taxon>Bacteria</taxon>
        <taxon>Bacillati</taxon>
        <taxon>Actinomycetota</taxon>
        <taxon>Actinomycetes</taxon>
        <taxon>Micromonosporales</taxon>
        <taxon>Micromonosporaceae</taxon>
        <taxon>Actinoplanes</taxon>
    </lineage>
</organism>
<protein>
    <submittedName>
        <fullName evidence="2">Peptide ABC transporter substrate-binding protein</fullName>
    </submittedName>
</protein>
<proteinExistence type="predicted"/>
<keyword evidence="1" id="KW-0812">Transmembrane</keyword>
<name>A0A931G4M3_9ACTN</name>
<evidence type="ECO:0000256" key="1">
    <source>
        <dbReference type="SAM" id="Phobius"/>
    </source>
</evidence>
<gene>
    <name evidence="2" type="ORF">I4J89_42440</name>
</gene>
<dbReference type="EMBL" id="JADQTO010000034">
    <property type="protein sequence ID" value="MBG0568111.1"/>
    <property type="molecule type" value="Genomic_DNA"/>
</dbReference>
<evidence type="ECO:0000313" key="2">
    <source>
        <dbReference type="EMBL" id="MBG0568111.1"/>
    </source>
</evidence>